<dbReference type="PANTHER" id="PTHR47338">
    <property type="entry name" value="ZN(II)2CYS6 TRANSCRIPTION FACTOR (EUROFUNG)-RELATED"/>
    <property type="match status" value="1"/>
</dbReference>
<sequence length="785" mass="88004">MASTPVSMAPMFSSGPMPSNDEQQRLYQTIVDLLAANNVAIPTLTSPNQTSSNLIALHQPASTWDTGPSVTLATIDDYEPELLNTPSWGSPHLLPNLMQEDDEEYAEYGTPSYSTFNPLDMSFESLGNGIQQPQIALAAAPQQRHRTAARKKISHACVHCRRRKRKCDGVAPICGNCKTAELKCDFDPFYNAEEDFADPKHLAYAAELKKRLKELQLQMKQQQSQQSSRSSKSRSKVAIRHKPIIPKRPQPIHSIERPFRLKLTDMLDLQELSESYFLYHHPLAPLNLLHRPSFLDLVGKRQISNKLLLYSVCALGAQHSKQEAIINGVSTQWCQRGEVFYRLARSLVTEMVETTPNCDTIIALLLLERYAFGLGEVQAAGAFTSMAARLALYLGFDVDPDERSSGEPISWLEKERQRRVWWCCYLIDSWLSASFARPRLIPSEYPVKLPSSERLWETADPTALASPEPIVYESRPPLFTSDPAALEPIFPGLMTPNYMPASPSLMFDQLMGWAMDAETPPHSSLLDEQDIKPALVIQNEPDVYVHLIEARLLLTRAMSYRSVRKQGGIMEPDCGITKHMESIAVGRLKVVRVWDDEFGMEARDSDEYSRDLPRVDEEMRLWWDALPARYRDLSIHSAGFQPSLTSDSPWLLCFLHITYNYALLSLHQPRASQRIMTLPPSQASKDPSVKTCLQASLAITELLTQYLLPHDPKCSRIPQQAAFAFFEAGSCLARMSKAAITGSKGKLGISRIKAGVLKALRGMSSEFPALGGFRDILENIISSGR</sequence>
<dbReference type="AlphaFoldDB" id="A0A507BWX4"/>
<dbReference type="PROSITE" id="PS00463">
    <property type="entry name" value="ZN2_CY6_FUNGAL_1"/>
    <property type="match status" value="1"/>
</dbReference>
<dbReference type="GO" id="GO:0005634">
    <property type="term" value="C:nucleus"/>
    <property type="evidence" value="ECO:0007669"/>
    <property type="project" value="UniProtKB-SubCell"/>
</dbReference>
<gene>
    <name evidence="8" type="ORF">SmJEL517_g03301</name>
</gene>
<evidence type="ECO:0000256" key="5">
    <source>
        <dbReference type="ARBA" id="ARBA00023242"/>
    </source>
</evidence>
<evidence type="ECO:0000256" key="3">
    <source>
        <dbReference type="ARBA" id="ARBA00023015"/>
    </source>
</evidence>
<evidence type="ECO:0000256" key="6">
    <source>
        <dbReference type="SAM" id="MobiDB-lite"/>
    </source>
</evidence>
<feature type="region of interest" description="Disordered" evidence="6">
    <location>
        <begin position="1"/>
        <end position="21"/>
    </location>
</feature>
<reference evidence="8 9" key="1">
    <citation type="journal article" date="2019" name="Sci. Rep.">
        <title>Comparative genomics of chytrid fungi reveal insights into the obligate biotrophic and pathogenic lifestyle of Synchytrium endobioticum.</title>
        <authorList>
            <person name="van de Vossenberg B.T.L.H."/>
            <person name="Warris S."/>
            <person name="Nguyen H.D.T."/>
            <person name="van Gent-Pelzer M.P.E."/>
            <person name="Joly D.L."/>
            <person name="van de Geest H.C."/>
            <person name="Bonants P.J.M."/>
            <person name="Smith D.S."/>
            <person name="Levesque C.A."/>
            <person name="van der Lee T.A.J."/>
        </authorList>
    </citation>
    <scope>NUCLEOTIDE SEQUENCE [LARGE SCALE GENOMIC DNA]</scope>
    <source>
        <strain evidence="8 9">JEL517</strain>
    </source>
</reference>
<accession>A0A507BWX4</accession>
<feature type="region of interest" description="Disordered" evidence="6">
    <location>
        <begin position="216"/>
        <end position="239"/>
    </location>
</feature>
<keyword evidence="3" id="KW-0805">Transcription regulation</keyword>
<keyword evidence="4" id="KW-0804">Transcription</keyword>
<dbReference type="GO" id="GO:0008270">
    <property type="term" value="F:zinc ion binding"/>
    <property type="evidence" value="ECO:0007669"/>
    <property type="project" value="InterPro"/>
</dbReference>
<dbReference type="SMART" id="SM00066">
    <property type="entry name" value="GAL4"/>
    <property type="match status" value="1"/>
</dbReference>
<dbReference type="InterPro" id="IPR050815">
    <property type="entry name" value="TF_fung"/>
</dbReference>
<dbReference type="Proteomes" id="UP000319731">
    <property type="component" value="Unassembled WGS sequence"/>
</dbReference>
<evidence type="ECO:0000256" key="4">
    <source>
        <dbReference type="ARBA" id="ARBA00023163"/>
    </source>
</evidence>
<evidence type="ECO:0000313" key="8">
    <source>
        <dbReference type="EMBL" id="TPX33840.1"/>
    </source>
</evidence>
<dbReference type="Pfam" id="PF04082">
    <property type="entry name" value="Fungal_trans"/>
    <property type="match status" value="1"/>
</dbReference>
<dbReference type="InterPro" id="IPR007219">
    <property type="entry name" value="XnlR_reg_dom"/>
</dbReference>
<dbReference type="OrthoDB" id="2101289at2759"/>
<dbReference type="RefSeq" id="XP_031024724.1">
    <property type="nucleotide sequence ID" value="XM_031169229.1"/>
</dbReference>
<dbReference type="PROSITE" id="PS50048">
    <property type="entry name" value="ZN2_CY6_FUNGAL_2"/>
    <property type="match status" value="1"/>
</dbReference>
<dbReference type="Pfam" id="PF00172">
    <property type="entry name" value="Zn_clus"/>
    <property type="match status" value="1"/>
</dbReference>
<protein>
    <recommendedName>
        <fullName evidence="7">Zn(2)-C6 fungal-type domain-containing protein</fullName>
    </recommendedName>
</protein>
<evidence type="ECO:0000256" key="1">
    <source>
        <dbReference type="ARBA" id="ARBA00004123"/>
    </source>
</evidence>
<evidence type="ECO:0000313" key="9">
    <source>
        <dbReference type="Proteomes" id="UP000319731"/>
    </source>
</evidence>
<dbReference type="GO" id="GO:0000981">
    <property type="term" value="F:DNA-binding transcription factor activity, RNA polymerase II-specific"/>
    <property type="evidence" value="ECO:0007669"/>
    <property type="project" value="InterPro"/>
</dbReference>
<keyword evidence="5" id="KW-0539">Nucleus</keyword>
<proteinExistence type="predicted"/>
<dbReference type="InterPro" id="IPR001138">
    <property type="entry name" value="Zn2Cys6_DnaBD"/>
</dbReference>
<dbReference type="GO" id="GO:0006351">
    <property type="term" value="P:DNA-templated transcription"/>
    <property type="evidence" value="ECO:0007669"/>
    <property type="project" value="InterPro"/>
</dbReference>
<feature type="domain" description="Zn(2)-C6 fungal-type" evidence="7">
    <location>
        <begin position="156"/>
        <end position="186"/>
    </location>
</feature>
<dbReference type="CDD" id="cd00067">
    <property type="entry name" value="GAL4"/>
    <property type="match status" value="1"/>
</dbReference>
<dbReference type="Gene3D" id="4.10.240.10">
    <property type="entry name" value="Zn(2)-C6 fungal-type DNA-binding domain"/>
    <property type="match status" value="1"/>
</dbReference>
<dbReference type="SUPFAM" id="SSF57701">
    <property type="entry name" value="Zn2/Cys6 DNA-binding domain"/>
    <property type="match status" value="1"/>
</dbReference>
<dbReference type="GeneID" id="42004526"/>
<dbReference type="CDD" id="cd12148">
    <property type="entry name" value="fungal_TF_MHR"/>
    <property type="match status" value="1"/>
</dbReference>
<dbReference type="InterPro" id="IPR036864">
    <property type="entry name" value="Zn2-C6_fun-type_DNA-bd_sf"/>
</dbReference>
<evidence type="ECO:0000259" key="7">
    <source>
        <dbReference type="PROSITE" id="PS50048"/>
    </source>
</evidence>
<dbReference type="SMART" id="SM00906">
    <property type="entry name" value="Fungal_trans"/>
    <property type="match status" value="1"/>
</dbReference>
<keyword evidence="9" id="KW-1185">Reference proteome</keyword>
<feature type="compositionally biased region" description="Low complexity" evidence="6">
    <location>
        <begin position="216"/>
        <end position="230"/>
    </location>
</feature>
<dbReference type="EMBL" id="QEAO01000017">
    <property type="protein sequence ID" value="TPX33840.1"/>
    <property type="molecule type" value="Genomic_DNA"/>
</dbReference>
<name>A0A507BWX4_9FUNG</name>
<comment type="caution">
    <text evidence="8">The sequence shown here is derived from an EMBL/GenBank/DDBJ whole genome shotgun (WGS) entry which is preliminary data.</text>
</comment>
<keyword evidence="2" id="KW-0479">Metal-binding</keyword>
<dbReference type="PANTHER" id="PTHR47338:SF5">
    <property type="entry name" value="ZN(II)2CYS6 TRANSCRIPTION FACTOR (EUROFUNG)"/>
    <property type="match status" value="1"/>
</dbReference>
<comment type="subcellular location">
    <subcellularLocation>
        <location evidence="1">Nucleus</location>
    </subcellularLocation>
</comment>
<evidence type="ECO:0000256" key="2">
    <source>
        <dbReference type="ARBA" id="ARBA00022723"/>
    </source>
</evidence>
<dbReference type="GO" id="GO:0003677">
    <property type="term" value="F:DNA binding"/>
    <property type="evidence" value="ECO:0007669"/>
    <property type="project" value="InterPro"/>
</dbReference>
<organism evidence="8 9">
    <name type="scientific">Synchytrium microbalum</name>
    <dbReference type="NCBI Taxonomy" id="1806994"/>
    <lineage>
        <taxon>Eukaryota</taxon>
        <taxon>Fungi</taxon>
        <taxon>Fungi incertae sedis</taxon>
        <taxon>Chytridiomycota</taxon>
        <taxon>Chytridiomycota incertae sedis</taxon>
        <taxon>Chytridiomycetes</taxon>
        <taxon>Synchytriales</taxon>
        <taxon>Synchytriaceae</taxon>
        <taxon>Synchytrium</taxon>
    </lineage>
</organism>